<comment type="caution">
    <text evidence="1">The sequence shown here is derived from an EMBL/GenBank/DDBJ whole genome shotgun (WGS) entry which is preliminary data.</text>
</comment>
<evidence type="ECO:0000313" key="1">
    <source>
        <dbReference type="EMBL" id="EKO13506.1"/>
    </source>
</evidence>
<dbReference type="Proteomes" id="UP000006253">
    <property type="component" value="Unassembled WGS sequence"/>
</dbReference>
<gene>
    <name evidence="1" type="ORF">LEP1GSC081_0111</name>
</gene>
<organism evidence="1 2">
    <name type="scientific">Leptospira kirschneri str. H1</name>
    <dbReference type="NCBI Taxonomy" id="1049966"/>
    <lineage>
        <taxon>Bacteria</taxon>
        <taxon>Pseudomonadati</taxon>
        <taxon>Spirochaetota</taxon>
        <taxon>Spirochaetia</taxon>
        <taxon>Leptospirales</taxon>
        <taxon>Leptospiraceae</taxon>
        <taxon>Leptospira</taxon>
    </lineage>
</organism>
<dbReference type="AlphaFoldDB" id="A0A0E2B8S0"/>
<evidence type="ECO:0000313" key="2">
    <source>
        <dbReference type="Proteomes" id="UP000006253"/>
    </source>
</evidence>
<reference evidence="1 2" key="1">
    <citation type="submission" date="2012-10" db="EMBL/GenBank/DDBJ databases">
        <authorList>
            <person name="Harkins D.M."/>
            <person name="Durkin A.S."/>
            <person name="Brinkac L.M."/>
            <person name="Selengut J.D."/>
            <person name="Sanka R."/>
            <person name="DePew J."/>
            <person name="Purushe J."/>
            <person name="Peacock S.J."/>
            <person name="Thaipadungpanit J."/>
            <person name="Wuthiekanun V.W."/>
            <person name="Day N.P."/>
            <person name="Vinetz J.M."/>
            <person name="Sutton G.G."/>
            <person name="Nelson W.C."/>
            <person name="Fouts D.E."/>
        </authorList>
    </citation>
    <scope>NUCLEOTIDE SEQUENCE [LARGE SCALE GENOMIC DNA]</scope>
    <source>
        <strain evidence="1 2">H1</strain>
    </source>
</reference>
<accession>A0A0E2B8S0</accession>
<proteinExistence type="predicted"/>
<sequence length="76" mass="9374">MPRFFFFLCHIFYETGGLIYINLGKKFFPKYRYAAFIKTLKKLKSFFSSPFFTLKQFWLIRFLCFRSLFQTILTLR</sequence>
<protein>
    <submittedName>
        <fullName evidence="1">Uncharacterized protein</fullName>
    </submittedName>
</protein>
<dbReference type="EMBL" id="AHMY02000069">
    <property type="protein sequence ID" value="EKO13506.1"/>
    <property type="molecule type" value="Genomic_DNA"/>
</dbReference>
<name>A0A0E2B8S0_9LEPT</name>